<dbReference type="InterPro" id="IPR003469">
    <property type="entry name" value="Glyco_hydro_68"/>
</dbReference>
<dbReference type="EMBL" id="JAROCY010000021">
    <property type="protein sequence ID" value="MDF8335117.1"/>
    <property type="molecule type" value="Genomic_DNA"/>
</dbReference>
<name>A0ABT6CRE0_9SPHN</name>
<dbReference type="CDD" id="cd08997">
    <property type="entry name" value="GH68"/>
    <property type="match status" value="1"/>
</dbReference>
<comment type="caution">
    <text evidence="3">The sequence shown here is derived from an EMBL/GenBank/DDBJ whole genome shotgun (WGS) entry which is preliminary data.</text>
</comment>
<comment type="similarity">
    <text evidence="1 2">Belongs to the glycosyl hydrolase 68 family.</text>
</comment>
<evidence type="ECO:0000256" key="1">
    <source>
        <dbReference type="ARBA" id="ARBA00006775"/>
    </source>
</evidence>
<dbReference type="SUPFAM" id="SSF75005">
    <property type="entry name" value="Arabinanase/levansucrase/invertase"/>
    <property type="match status" value="1"/>
</dbReference>
<keyword evidence="4" id="KW-1185">Reference proteome</keyword>
<keyword evidence="3" id="KW-0378">Hydrolase</keyword>
<dbReference type="Pfam" id="PF02435">
    <property type="entry name" value="Glyco_hydro_68"/>
    <property type="match status" value="2"/>
</dbReference>
<dbReference type="RefSeq" id="WP_277279957.1">
    <property type="nucleotide sequence ID" value="NZ_JAROCY010000021.1"/>
</dbReference>
<dbReference type="InterPro" id="IPR023296">
    <property type="entry name" value="Glyco_hydro_beta-prop_sf"/>
</dbReference>
<accession>A0ABT6CRE0</accession>
<evidence type="ECO:0000313" key="3">
    <source>
        <dbReference type="EMBL" id="MDF8335117.1"/>
    </source>
</evidence>
<evidence type="ECO:0000256" key="2">
    <source>
        <dbReference type="RuleBase" id="RU361220"/>
    </source>
</evidence>
<organism evidence="3 4">
    <name type="scientific">Novosphingobium cyanobacteriorum</name>
    <dbReference type="NCBI Taxonomy" id="3024215"/>
    <lineage>
        <taxon>Bacteria</taxon>
        <taxon>Pseudomonadati</taxon>
        <taxon>Pseudomonadota</taxon>
        <taxon>Alphaproteobacteria</taxon>
        <taxon>Sphingomonadales</taxon>
        <taxon>Sphingomonadaceae</taxon>
        <taxon>Novosphingobium</taxon>
    </lineage>
</organism>
<protein>
    <submittedName>
        <fullName evidence="3">Glycoside hydrolase family 68 protein</fullName>
    </submittedName>
</protein>
<gene>
    <name evidence="3" type="ORF">POM99_18080</name>
</gene>
<proteinExistence type="inferred from homology"/>
<evidence type="ECO:0000313" key="4">
    <source>
        <dbReference type="Proteomes" id="UP001222770"/>
    </source>
</evidence>
<reference evidence="3 4" key="1">
    <citation type="submission" date="2023-03" db="EMBL/GenBank/DDBJ databases">
        <title>Novosphingobium cyanobacteriorum sp. nov., isolated from a eutrophic reservoir during the Microcystis bloom period.</title>
        <authorList>
            <person name="Kang M."/>
            <person name="Le V."/>
            <person name="Ko S.-R."/>
            <person name="Lee S.-A."/>
            <person name="Ahn C.-Y."/>
        </authorList>
    </citation>
    <scope>NUCLEOTIDE SEQUENCE [LARGE SCALE GENOMIC DNA]</scope>
    <source>
        <strain evidence="3 4">HBC54</strain>
    </source>
</reference>
<dbReference type="GO" id="GO:0016787">
    <property type="term" value="F:hydrolase activity"/>
    <property type="evidence" value="ECO:0007669"/>
    <property type="project" value="UniProtKB-KW"/>
</dbReference>
<dbReference type="Gene3D" id="2.115.10.20">
    <property type="entry name" value="Glycosyl hydrolase domain, family 43"/>
    <property type="match status" value="1"/>
</dbReference>
<sequence>MTVQTPAPSLPAFDPARISRWRPTAFDHRPELPLITAADVHPLVPALDVWDCWPLMHEDGRTVDHHRRQWWFFLSAPQFPDPVDRHVQARIRLISRGDDGWRDHGNALPDGLNPGTREWAGSAVLRDDGQTVHLFYTVAGRREGPYSVEQRLFVCNGVLGAEGPGNWQAPEEIVAADNIRYILDRQENPDGAPGTIKGFRDPAWFRDPATGTAHILFTGSAAWSDDPHNGVVGLATFTDGRWQLEDPLIDAVGVNNELERPVVVHRGGRYYLFWSTQRHTFSPRSPAGPNGIYGAVADALRGPWRPVNGNGLVVANPASEPRQTYSWWVTGEDEVWSFIDYWGLEGRDPASDPALLRGRFGGTVAPAFRLVYDGDRVTAIA</sequence>
<dbReference type="Proteomes" id="UP001222770">
    <property type="component" value="Unassembled WGS sequence"/>
</dbReference>